<feature type="transmembrane region" description="Helical" evidence="1">
    <location>
        <begin position="228"/>
        <end position="252"/>
    </location>
</feature>
<protein>
    <submittedName>
        <fullName evidence="2">Uncharacterized protein</fullName>
    </submittedName>
</protein>
<dbReference type="Pfam" id="PF12420">
    <property type="entry name" value="DUF3671"/>
    <property type="match status" value="1"/>
</dbReference>
<evidence type="ECO:0000313" key="3">
    <source>
        <dbReference type="Proteomes" id="UP000053239"/>
    </source>
</evidence>
<accession>A0A0J9TYT8</accession>
<organism evidence="2 3">
    <name type="scientific">Plasmodium vivax North Korean</name>
    <dbReference type="NCBI Taxonomy" id="1035514"/>
    <lineage>
        <taxon>Eukaryota</taxon>
        <taxon>Sar</taxon>
        <taxon>Alveolata</taxon>
        <taxon>Apicomplexa</taxon>
        <taxon>Aconoidasida</taxon>
        <taxon>Haemosporida</taxon>
        <taxon>Plasmodiidae</taxon>
        <taxon>Plasmodium</taxon>
        <taxon>Plasmodium (Plasmodium)</taxon>
    </lineage>
</organism>
<evidence type="ECO:0000313" key="2">
    <source>
        <dbReference type="EMBL" id="KNA00885.1"/>
    </source>
</evidence>
<keyword evidence="1" id="KW-0472">Membrane</keyword>
<feature type="transmembrane region" description="Helical" evidence="1">
    <location>
        <begin position="164"/>
        <end position="185"/>
    </location>
</feature>
<name>A0A0J9TYT8_PLAVI</name>
<dbReference type="AlphaFoldDB" id="A0A0J9TYT8"/>
<dbReference type="EMBL" id="KQ235301">
    <property type="protein sequence ID" value="KNA00885.1"/>
    <property type="molecule type" value="Genomic_DNA"/>
</dbReference>
<gene>
    <name evidence="2" type="ORF">PVNG_06135</name>
</gene>
<keyword evidence="1" id="KW-1133">Transmembrane helix</keyword>
<keyword evidence="1" id="KW-0812">Transmembrane</keyword>
<proteinExistence type="predicted"/>
<dbReference type="Proteomes" id="UP000053239">
    <property type="component" value="Unassembled WGS sequence"/>
</dbReference>
<sequence length="280" mass="33122">MKLLENNIMNSVKFSVLLSLFTYFILMWNPSNDLCNEGINSEIHYQNEGLFNKCNNRLLAKHETQKDLKYPHSRNKLSDDVNNMNLKYEMNNISTYDHLNKKKLNDLESYKKRYKNRYSKKKGLAKLDCYCEKKIFNKIDEIYELSRSMQNDKKNFKKKIYNKFRYHLILFALSQISVVILAILFNENGVFSDWCTNDCTGTVANGHDHGDSGKFYKSQFNKAEWDSIFYINTVFFFTLCITALIVIIYTLVKVVKYERLKAGKGKMNIKEYCRFCKDIL</sequence>
<dbReference type="OrthoDB" id="10383532at2759"/>
<evidence type="ECO:0000256" key="1">
    <source>
        <dbReference type="SAM" id="Phobius"/>
    </source>
</evidence>
<reference evidence="2 3" key="1">
    <citation type="submission" date="2011-09" db="EMBL/GenBank/DDBJ databases">
        <title>The Genome Sequence of Plasmodium vivax North Korean.</title>
        <authorList>
            <consortium name="The Broad Institute Genome Sequencing Platform"/>
            <consortium name="The Broad Institute Genome Sequencing Center for Infectious Disease"/>
            <person name="Neafsey D."/>
            <person name="Carlton J."/>
            <person name="Barnwell J."/>
            <person name="Collins W."/>
            <person name="Escalante A."/>
            <person name="Mullikin J."/>
            <person name="Saul A."/>
            <person name="Guigo R."/>
            <person name="Camara F."/>
            <person name="Young S.K."/>
            <person name="Zeng Q."/>
            <person name="Gargeya S."/>
            <person name="Fitzgerald M."/>
            <person name="Haas B."/>
            <person name="Abouelleil A."/>
            <person name="Alvarado L."/>
            <person name="Arachchi H.M."/>
            <person name="Berlin A."/>
            <person name="Brown A."/>
            <person name="Chapman S.B."/>
            <person name="Chen Z."/>
            <person name="Dunbar C."/>
            <person name="Freedman E."/>
            <person name="Gearin G."/>
            <person name="Gellesch M."/>
            <person name="Goldberg J."/>
            <person name="Griggs A."/>
            <person name="Gujja S."/>
            <person name="Heiman D."/>
            <person name="Howarth C."/>
            <person name="Larson L."/>
            <person name="Lui A."/>
            <person name="MacDonald P.J.P."/>
            <person name="Montmayeur A."/>
            <person name="Murphy C."/>
            <person name="Neiman D."/>
            <person name="Pearson M."/>
            <person name="Priest M."/>
            <person name="Roberts A."/>
            <person name="Saif S."/>
            <person name="Shea T."/>
            <person name="Shenoy N."/>
            <person name="Sisk P."/>
            <person name="Stolte C."/>
            <person name="Sykes S."/>
            <person name="Wortman J."/>
            <person name="Nusbaum C."/>
            <person name="Birren B."/>
        </authorList>
    </citation>
    <scope>NUCLEOTIDE SEQUENCE [LARGE SCALE GENOMIC DNA]</scope>
    <source>
        <strain evidence="2 3">North Korean</strain>
    </source>
</reference>
<dbReference type="InterPro" id="IPR022139">
    <property type="entry name" value="Fam-L/Fam-M-like_plasmodium"/>
</dbReference>